<feature type="coiled-coil region" evidence="1">
    <location>
        <begin position="307"/>
        <end position="364"/>
    </location>
</feature>
<dbReference type="AlphaFoldDB" id="A0A9P1DKM7"/>
<feature type="compositionally biased region" description="Low complexity" evidence="2">
    <location>
        <begin position="233"/>
        <end position="263"/>
    </location>
</feature>
<reference evidence="3" key="1">
    <citation type="submission" date="2022-10" db="EMBL/GenBank/DDBJ databases">
        <authorList>
            <person name="Chen Y."/>
            <person name="Dougan E. K."/>
            <person name="Chan C."/>
            <person name="Rhodes N."/>
            <person name="Thang M."/>
        </authorList>
    </citation>
    <scope>NUCLEOTIDE SEQUENCE</scope>
</reference>
<dbReference type="EMBL" id="CAMXCT010005024">
    <property type="protein sequence ID" value="CAI4011147.1"/>
    <property type="molecule type" value="Genomic_DNA"/>
</dbReference>
<sequence>MDDEKGSGAWSRVPTWDGDPKSWRAFKREMDWWLESLDVASTTKYNLAARWLLRQTGIVRQRGEEFSPSELAHQPEVTGRDPETGEDVVLTPADPLHGIRKLMSALESINGKTVLDKRGDLRNSFYLEMKRKPGERISEFCTRFRSAVADLRMEGVTLPSGELGWFLKQKLGLDAIRQQLLETALQGKETYEETEVEVLRLFRDLHVSDPLSRRVTEAPRNPVLNRFLAQQRGFPSRSSYPPSSAAASMSSGGSGKTSSTFASRNSTYRRPFPSSMRQANVTETEEDEAPEDEEEPTAEPEGGGNLEEVLQAEAEILATELEEALEDGVDADFIQSLEDSVESAAEALVTMREARHQLAEVKKDRGYGKVPPSGSAASSAKSKVDAKKSSGKYPCFDCGKPGHWAGDAACPNPGAGLGRKSARKPKSVKVVESFNTEHVVDVGLQEPQEVNEVLTVSKAYPNMSIGEALDHVPPGREVNAVHVGLAQDKRLVGALDSACNRTVTGPQWLNTFIQALQTAPSDVQALVQCTPENETFRFGDGGTQVSRERWRLPMMIGNNLVCFNVSIVPVPSLGLLLGRDFLETLGATMSFSKRVIKFDYIDSTAIPLKQLAAGHYLLPLLPPSWRGVGTQRWRRLGIDGVVELQMSTKEWLRRKLGSQTDIESQKGSHEHFLTERSLKASLVVHDFVDEDEADNVPTLVQDLRMTRRANSVFPTSSSPASSRPSSLARRSERECLTVTHGNAGKCGVHAKVAKIRSAPRRKIPMALFWTFALACAASRTSASPLSALEMMEAKSLPRSAFLKVQKAGGINLLNLQNAVTLRNRMGLKLAFLEDPLLSGMLAGKAVAGLASQIKRDVIKEAQQKAVVAFQKGKAEDEARSLIGPRGGLPTLRQDLVRLAALLKVNVTDKMTVPEIKEAVRPSVELLKNQPKSKAQAPAEPRFKAPPAQLAKAPSVTRSSASSLPLEVQSQIQVQQKQFQEMMNQVAMALNQLHQGHGIQSQGAVTNQFDMAASDVMMADQCDDGMVPSQEDWDRINAEGCQDLMEGEWQQRLEAQYGPVDLTAEERTVVLDP</sequence>
<dbReference type="OrthoDB" id="443941at2759"/>
<feature type="compositionally biased region" description="Low complexity" evidence="2">
    <location>
        <begin position="369"/>
        <end position="381"/>
    </location>
</feature>
<proteinExistence type="predicted"/>
<evidence type="ECO:0000313" key="4">
    <source>
        <dbReference type="EMBL" id="CAL1164522.1"/>
    </source>
</evidence>
<feature type="region of interest" description="Disordered" evidence="2">
    <location>
        <begin position="232"/>
        <end position="305"/>
    </location>
</feature>
<evidence type="ECO:0000313" key="3">
    <source>
        <dbReference type="EMBL" id="CAI4011147.1"/>
    </source>
</evidence>
<feature type="region of interest" description="Disordered" evidence="2">
    <location>
        <begin position="364"/>
        <end position="390"/>
    </location>
</feature>
<reference evidence="4" key="2">
    <citation type="submission" date="2024-04" db="EMBL/GenBank/DDBJ databases">
        <authorList>
            <person name="Chen Y."/>
            <person name="Shah S."/>
            <person name="Dougan E. K."/>
            <person name="Thang M."/>
            <person name="Chan C."/>
        </authorList>
    </citation>
    <scope>NUCLEOTIDE SEQUENCE [LARGE SCALE GENOMIC DNA]</scope>
</reference>
<dbReference type="SUPFAM" id="SSF57756">
    <property type="entry name" value="Retrovirus zinc finger-like domains"/>
    <property type="match status" value="1"/>
</dbReference>
<feature type="region of interest" description="Disordered" evidence="2">
    <location>
        <begin position="64"/>
        <end position="86"/>
    </location>
</feature>
<dbReference type="GO" id="GO:0003676">
    <property type="term" value="F:nucleic acid binding"/>
    <property type="evidence" value="ECO:0007669"/>
    <property type="project" value="InterPro"/>
</dbReference>
<dbReference type="Gene3D" id="4.10.60.10">
    <property type="entry name" value="Zinc finger, CCHC-type"/>
    <property type="match status" value="1"/>
</dbReference>
<keyword evidence="1" id="KW-0175">Coiled coil</keyword>
<dbReference type="EMBL" id="CAMXCT030005024">
    <property type="protein sequence ID" value="CAL4798459.1"/>
    <property type="molecule type" value="Genomic_DNA"/>
</dbReference>
<dbReference type="Proteomes" id="UP001152797">
    <property type="component" value="Unassembled WGS sequence"/>
</dbReference>
<comment type="caution">
    <text evidence="3">The sequence shown here is derived from an EMBL/GenBank/DDBJ whole genome shotgun (WGS) entry which is preliminary data.</text>
</comment>
<feature type="region of interest" description="Disordered" evidence="2">
    <location>
        <begin position="710"/>
        <end position="731"/>
    </location>
</feature>
<name>A0A9P1DKM7_9DINO</name>
<keyword evidence="5" id="KW-1185">Reference proteome</keyword>
<evidence type="ECO:0000256" key="1">
    <source>
        <dbReference type="SAM" id="Coils"/>
    </source>
</evidence>
<dbReference type="GO" id="GO:0008270">
    <property type="term" value="F:zinc ion binding"/>
    <property type="evidence" value="ECO:0007669"/>
    <property type="project" value="InterPro"/>
</dbReference>
<dbReference type="EMBL" id="CAMXCT020005024">
    <property type="protein sequence ID" value="CAL1164522.1"/>
    <property type="molecule type" value="Genomic_DNA"/>
</dbReference>
<evidence type="ECO:0000256" key="2">
    <source>
        <dbReference type="SAM" id="MobiDB-lite"/>
    </source>
</evidence>
<feature type="compositionally biased region" description="Low complexity" evidence="2">
    <location>
        <begin position="716"/>
        <end position="728"/>
    </location>
</feature>
<feature type="region of interest" description="Disordered" evidence="2">
    <location>
        <begin position="927"/>
        <end position="951"/>
    </location>
</feature>
<organism evidence="3">
    <name type="scientific">Cladocopium goreaui</name>
    <dbReference type="NCBI Taxonomy" id="2562237"/>
    <lineage>
        <taxon>Eukaryota</taxon>
        <taxon>Sar</taxon>
        <taxon>Alveolata</taxon>
        <taxon>Dinophyceae</taxon>
        <taxon>Suessiales</taxon>
        <taxon>Symbiodiniaceae</taxon>
        <taxon>Cladocopium</taxon>
    </lineage>
</organism>
<gene>
    <name evidence="3" type="ORF">C1SCF055_LOCUS36341</name>
</gene>
<dbReference type="InterPro" id="IPR036875">
    <property type="entry name" value="Znf_CCHC_sf"/>
</dbReference>
<feature type="compositionally biased region" description="Acidic residues" evidence="2">
    <location>
        <begin position="283"/>
        <end position="298"/>
    </location>
</feature>
<evidence type="ECO:0000313" key="5">
    <source>
        <dbReference type="Proteomes" id="UP001152797"/>
    </source>
</evidence>
<protein>
    <submittedName>
        <fullName evidence="3">Uncharacterized protein</fullName>
    </submittedName>
</protein>
<accession>A0A9P1DKM7</accession>